<organism evidence="1 2">
    <name type="scientific">Anaerocolumna cellulosilytica</name>
    <dbReference type="NCBI Taxonomy" id="433286"/>
    <lineage>
        <taxon>Bacteria</taxon>
        <taxon>Bacillati</taxon>
        <taxon>Bacillota</taxon>
        <taxon>Clostridia</taxon>
        <taxon>Lachnospirales</taxon>
        <taxon>Lachnospiraceae</taxon>
        <taxon>Anaerocolumna</taxon>
    </lineage>
</organism>
<dbReference type="EMBL" id="AP023367">
    <property type="protein sequence ID" value="BCJ93538.1"/>
    <property type="molecule type" value="Genomic_DNA"/>
</dbReference>
<evidence type="ECO:0000313" key="2">
    <source>
        <dbReference type="Proteomes" id="UP000515561"/>
    </source>
</evidence>
<sequence>METLLELIRYFIIAIDVSGGTRILYCIVRIMSSPNELNNYVKKIINVLIFLVLANTVLGTAIVIHNYFK</sequence>
<protein>
    <submittedName>
        <fullName evidence="1">Uncharacterized protein</fullName>
    </submittedName>
</protein>
<keyword evidence="2" id="KW-1185">Reference proteome</keyword>
<accession>A0A6S6R3B6</accession>
<reference evidence="1 2" key="1">
    <citation type="journal article" date="2016" name="Int. J. Syst. Evol. Microbiol.">
        <title>Descriptions of Anaerotaenia torta gen. nov., sp. nov. and Anaerocolumna cellulosilytica gen. nov., sp. nov. isolated from a methanogenic reactor of cattle waste.</title>
        <authorList>
            <person name="Uek A."/>
            <person name="Ohtaki Y."/>
            <person name="Kaku N."/>
            <person name="Ueki K."/>
        </authorList>
    </citation>
    <scope>NUCLEOTIDE SEQUENCE [LARGE SCALE GENOMIC DNA]</scope>
    <source>
        <strain evidence="1 2">SN021</strain>
    </source>
</reference>
<gene>
    <name evidence="1" type="ORF">acsn021_11070</name>
</gene>
<dbReference type="AlphaFoldDB" id="A0A6S6R3B6"/>
<dbReference type="Proteomes" id="UP000515561">
    <property type="component" value="Chromosome"/>
</dbReference>
<evidence type="ECO:0000313" key="1">
    <source>
        <dbReference type="EMBL" id="BCJ93538.1"/>
    </source>
</evidence>
<dbReference type="RefSeq" id="WP_184090876.1">
    <property type="nucleotide sequence ID" value="NZ_AP023367.1"/>
</dbReference>
<name>A0A6S6R3B6_9FIRM</name>
<proteinExistence type="predicted"/>
<dbReference type="KEGG" id="acel:acsn021_11070"/>